<sequence>MDELDPRIIEFESQTAPTEELESFPLDIQDASTIFQVGKNLGDKPNEELKTSFARTQTQKMIALNTNRYDTLKEEVEKLISNGFIGKATYPKSSGKFLGYIVNQRGIEANPGMIKALIEMWSPQKPKEVPEIEMSMESVKPPTWNLFVDGSSGEAGSGA</sequence>
<reference evidence="1" key="1">
    <citation type="submission" date="2023-05" db="EMBL/GenBank/DDBJ databases">
        <authorList>
            <person name="Huff M."/>
        </authorList>
    </citation>
    <scope>NUCLEOTIDE SEQUENCE</scope>
</reference>
<protein>
    <recommendedName>
        <fullName evidence="3">Reverse transcriptase</fullName>
    </recommendedName>
</protein>
<evidence type="ECO:0008006" key="3">
    <source>
        <dbReference type="Google" id="ProtNLM"/>
    </source>
</evidence>
<name>A0AAD2AB55_9LAMI</name>
<organism evidence="1 2">
    <name type="scientific">Fraxinus pennsylvanica</name>
    <dbReference type="NCBI Taxonomy" id="56036"/>
    <lineage>
        <taxon>Eukaryota</taxon>
        <taxon>Viridiplantae</taxon>
        <taxon>Streptophyta</taxon>
        <taxon>Embryophyta</taxon>
        <taxon>Tracheophyta</taxon>
        <taxon>Spermatophyta</taxon>
        <taxon>Magnoliopsida</taxon>
        <taxon>eudicotyledons</taxon>
        <taxon>Gunneridae</taxon>
        <taxon>Pentapetalae</taxon>
        <taxon>asterids</taxon>
        <taxon>lamiids</taxon>
        <taxon>Lamiales</taxon>
        <taxon>Oleaceae</taxon>
        <taxon>Oleeae</taxon>
        <taxon>Fraxinus</taxon>
    </lineage>
</organism>
<dbReference type="EMBL" id="OU503053">
    <property type="protein sequence ID" value="CAI9782010.1"/>
    <property type="molecule type" value="Genomic_DNA"/>
</dbReference>
<proteinExistence type="predicted"/>
<evidence type="ECO:0000313" key="2">
    <source>
        <dbReference type="Proteomes" id="UP000834106"/>
    </source>
</evidence>
<keyword evidence="2" id="KW-1185">Reference proteome</keyword>
<dbReference type="AlphaFoldDB" id="A0AAD2AB55"/>
<dbReference type="Proteomes" id="UP000834106">
    <property type="component" value="Chromosome 18"/>
</dbReference>
<accession>A0AAD2AB55</accession>
<evidence type="ECO:0000313" key="1">
    <source>
        <dbReference type="EMBL" id="CAI9782010.1"/>
    </source>
</evidence>
<gene>
    <name evidence="1" type="ORF">FPE_LOCUS29440</name>
</gene>